<gene>
    <name evidence="1" type="ORF">SMAX5B_004748</name>
</gene>
<evidence type="ECO:0000313" key="1">
    <source>
        <dbReference type="EMBL" id="AWO99543.1"/>
    </source>
</evidence>
<name>A0A2U9B6M3_SCOMX</name>
<protein>
    <submittedName>
        <fullName evidence="1">Uncharacterized protein</fullName>
    </submittedName>
</protein>
<evidence type="ECO:0000313" key="2">
    <source>
        <dbReference type="Proteomes" id="UP000246464"/>
    </source>
</evidence>
<dbReference type="Proteomes" id="UP000246464">
    <property type="component" value="Chromosome 3"/>
</dbReference>
<dbReference type="EMBL" id="CP026245">
    <property type="protein sequence ID" value="AWO99543.1"/>
    <property type="molecule type" value="Genomic_DNA"/>
</dbReference>
<reference evidence="1 2" key="1">
    <citation type="submission" date="2017-12" db="EMBL/GenBank/DDBJ databases">
        <title>Integrating genomic resources of turbot (Scophthalmus maximus) in depth evaluation of genetic and physical mapping variation across individuals.</title>
        <authorList>
            <person name="Martinez P."/>
        </authorList>
    </citation>
    <scope>NUCLEOTIDE SEQUENCE [LARGE SCALE GENOMIC DNA]</scope>
</reference>
<keyword evidence="2" id="KW-1185">Reference proteome</keyword>
<organism evidence="1 2">
    <name type="scientific">Scophthalmus maximus</name>
    <name type="common">Turbot</name>
    <name type="synonym">Psetta maxima</name>
    <dbReference type="NCBI Taxonomy" id="52904"/>
    <lineage>
        <taxon>Eukaryota</taxon>
        <taxon>Metazoa</taxon>
        <taxon>Chordata</taxon>
        <taxon>Craniata</taxon>
        <taxon>Vertebrata</taxon>
        <taxon>Euteleostomi</taxon>
        <taxon>Actinopterygii</taxon>
        <taxon>Neopterygii</taxon>
        <taxon>Teleostei</taxon>
        <taxon>Neoteleostei</taxon>
        <taxon>Acanthomorphata</taxon>
        <taxon>Carangaria</taxon>
        <taxon>Pleuronectiformes</taxon>
        <taxon>Pleuronectoidei</taxon>
        <taxon>Scophthalmidae</taxon>
        <taxon>Scophthalmus</taxon>
    </lineage>
</organism>
<dbReference type="AlphaFoldDB" id="A0A2U9B6M3"/>
<proteinExistence type="predicted"/>
<accession>A0A2U9B6M3</accession>
<sequence length="99" mass="11255">MQPDSSHDGVVHPGVPRHLHRAAMDRILQAFGARVVGGRESLNILRCRLMLMLRQRESFLSSVKTSRGPSDSDRLRRRTVAWGPCEEVGCRRRLCEAVY</sequence>